<dbReference type="InterPro" id="IPR036291">
    <property type="entry name" value="NAD(P)-bd_dom_sf"/>
</dbReference>
<organism evidence="2 3">
    <name type="scientific">Tetradesmus obliquus</name>
    <name type="common">Green alga</name>
    <name type="synonym">Acutodesmus obliquus</name>
    <dbReference type="NCBI Taxonomy" id="3088"/>
    <lineage>
        <taxon>Eukaryota</taxon>
        <taxon>Viridiplantae</taxon>
        <taxon>Chlorophyta</taxon>
        <taxon>core chlorophytes</taxon>
        <taxon>Chlorophyceae</taxon>
        <taxon>CS clade</taxon>
        <taxon>Sphaeropleales</taxon>
        <taxon>Scenedesmaceae</taxon>
        <taxon>Tetradesmus</taxon>
    </lineage>
</organism>
<dbReference type="PRINTS" id="PR00080">
    <property type="entry name" value="SDRFAMILY"/>
</dbReference>
<dbReference type="PANTHER" id="PTHR43313">
    <property type="entry name" value="SHORT-CHAIN DEHYDROGENASE/REDUCTASE FAMILY 9C"/>
    <property type="match status" value="1"/>
</dbReference>
<proteinExistence type="inferred from homology"/>
<reference evidence="2 3" key="1">
    <citation type="submission" date="2023-05" db="EMBL/GenBank/DDBJ databases">
        <title>A 100% complete, gapless, phased diploid assembly of the Scenedesmus obliquus UTEX 3031 genome.</title>
        <authorList>
            <person name="Biondi T.C."/>
            <person name="Hanschen E.R."/>
            <person name="Kwon T."/>
            <person name="Eng W."/>
            <person name="Kruse C.P.S."/>
            <person name="Koehler S.I."/>
            <person name="Kunde Y."/>
            <person name="Gleasner C.D."/>
            <person name="You Mak K.T."/>
            <person name="Polle J."/>
            <person name="Hovde B.T."/>
            <person name="Starkenburg S.R."/>
        </authorList>
    </citation>
    <scope>NUCLEOTIDE SEQUENCE [LARGE SCALE GENOMIC DNA]</scope>
    <source>
        <strain evidence="2 3">DOE0152z</strain>
    </source>
</reference>
<dbReference type="Proteomes" id="UP001244341">
    <property type="component" value="Chromosome 6b"/>
</dbReference>
<dbReference type="EMBL" id="CP126213">
    <property type="protein sequence ID" value="WIA15773.1"/>
    <property type="molecule type" value="Genomic_DNA"/>
</dbReference>
<evidence type="ECO:0000256" key="1">
    <source>
        <dbReference type="RuleBase" id="RU000363"/>
    </source>
</evidence>
<accession>A0ABY8U538</accession>
<sequence length="308" mass="31730">MAVLQIPLQGWTVFAGARSQADLAQLGQLHGSITPVALDVTSQESVAAAQQLVADSVGPAGVQLLVNNAGICTVAPVEFFDLASFREVMEVNFMGAVATSQAFIPLLRSGQHKGRIVNVSSVAGHLTMPAWSAYCSSKHALESFSECLRYELQQFGVAVVVVKPGPVATPLWAKGRARSTSQADPARLAAAQAVYGGMMDGMSEMTRKSEAKAVPVEEAVAVIYEAATSRNPQSLYHGQVSRGCWAATFGGAHSRAGQGTGSLQGLGEFGCRAAGLPGSRAAGQQGAAAGWLNLADGAASPAFCGALL</sequence>
<evidence type="ECO:0000313" key="3">
    <source>
        <dbReference type="Proteomes" id="UP001244341"/>
    </source>
</evidence>
<name>A0ABY8U538_TETOB</name>
<protein>
    <submittedName>
        <fullName evidence="2">Uncharacterized protein</fullName>
    </submittedName>
</protein>
<dbReference type="Gene3D" id="3.40.50.720">
    <property type="entry name" value="NAD(P)-binding Rossmann-like Domain"/>
    <property type="match status" value="1"/>
</dbReference>
<dbReference type="SUPFAM" id="SSF51735">
    <property type="entry name" value="NAD(P)-binding Rossmann-fold domains"/>
    <property type="match status" value="1"/>
</dbReference>
<dbReference type="Pfam" id="PF00106">
    <property type="entry name" value="adh_short"/>
    <property type="match status" value="1"/>
</dbReference>
<comment type="similarity">
    <text evidence="1">Belongs to the short-chain dehydrogenases/reductases (SDR) family.</text>
</comment>
<dbReference type="PROSITE" id="PS00061">
    <property type="entry name" value="ADH_SHORT"/>
    <property type="match status" value="1"/>
</dbReference>
<gene>
    <name evidence="2" type="ORF">OEZ85_002388</name>
</gene>
<dbReference type="PRINTS" id="PR00081">
    <property type="entry name" value="GDHRDH"/>
</dbReference>
<evidence type="ECO:0000313" key="2">
    <source>
        <dbReference type="EMBL" id="WIA15773.1"/>
    </source>
</evidence>
<keyword evidence="3" id="KW-1185">Reference proteome</keyword>
<dbReference type="InterPro" id="IPR002347">
    <property type="entry name" value="SDR_fam"/>
</dbReference>
<dbReference type="PANTHER" id="PTHR43313:SF1">
    <property type="entry name" value="3BETA-HYDROXYSTEROID DEHYDROGENASE DHS-16"/>
    <property type="match status" value="1"/>
</dbReference>
<dbReference type="InterPro" id="IPR020904">
    <property type="entry name" value="Sc_DH/Rdtase_CS"/>
</dbReference>